<dbReference type="NCBIfam" id="TIGR01469">
    <property type="entry name" value="cobA_cysG_Cterm"/>
    <property type="match status" value="1"/>
</dbReference>
<evidence type="ECO:0000256" key="3">
    <source>
        <dbReference type="ARBA" id="ARBA00022679"/>
    </source>
</evidence>
<dbReference type="Pfam" id="PF00590">
    <property type="entry name" value="TP_methylase"/>
    <property type="match status" value="1"/>
</dbReference>
<dbReference type="PANTHER" id="PTHR45790:SF3">
    <property type="entry name" value="S-ADENOSYL-L-METHIONINE-DEPENDENT UROPORPHYRINOGEN III METHYLTRANSFERASE, CHLOROPLASTIC"/>
    <property type="match status" value="1"/>
</dbReference>
<keyword evidence="5" id="KW-0627">Porphyrin biosynthesis</keyword>
<feature type="domain" description="Tetrapyrrole methylase" evidence="6">
    <location>
        <begin position="30"/>
        <end position="243"/>
    </location>
</feature>
<dbReference type="PANTHER" id="PTHR45790">
    <property type="entry name" value="SIROHEME SYNTHASE-RELATED"/>
    <property type="match status" value="1"/>
</dbReference>
<keyword evidence="2" id="KW-0489">Methyltransferase</keyword>
<evidence type="ECO:0000256" key="4">
    <source>
        <dbReference type="ARBA" id="ARBA00022691"/>
    </source>
</evidence>
<evidence type="ECO:0000313" key="7">
    <source>
        <dbReference type="EMBL" id="WIA21374.1"/>
    </source>
</evidence>
<dbReference type="EMBL" id="CP126220">
    <property type="protein sequence ID" value="WIA21374.1"/>
    <property type="molecule type" value="Genomic_DNA"/>
</dbReference>
<keyword evidence="4" id="KW-0949">S-adenosyl-L-methionine</keyword>
<dbReference type="SUPFAM" id="SSF53790">
    <property type="entry name" value="Tetrapyrrole methylase"/>
    <property type="match status" value="1"/>
</dbReference>
<dbReference type="InterPro" id="IPR014776">
    <property type="entry name" value="4pyrrole_Mease_sub2"/>
</dbReference>
<dbReference type="InterPro" id="IPR035996">
    <property type="entry name" value="4pyrrol_Methylase_sf"/>
</dbReference>
<dbReference type="InterPro" id="IPR050161">
    <property type="entry name" value="Siro_Cobalamin_biosynth"/>
</dbReference>
<dbReference type="NCBIfam" id="NF004790">
    <property type="entry name" value="PRK06136.1"/>
    <property type="match status" value="1"/>
</dbReference>
<dbReference type="Proteomes" id="UP001244341">
    <property type="component" value="Chromosome 13b"/>
</dbReference>
<dbReference type="Gene3D" id="3.30.950.10">
    <property type="entry name" value="Methyltransferase, Cobalt-precorrin-4 Transmethylase, Domain 2"/>
    <property type="match status" value="1"/>
</dbReference>
<gene>
    <name evidence="7" type="ORF">OEZ85_000593</name>
</gene>
<sequence length="548" mass="58164">METDGDWENSRLLQLLRERQQQGKRQGPGKVFLVGTGPGDPGLLTLRAVQLMQTADVVLYDRLVSDDILQLVHGGARMVYVGKQAGYHTRTQAEIHELLLDFAEAGATVIRLKGGDPYVFGRGGEEVQYLQQHGISVHCVPGITAAAGICAELGIPMTHRGVATSVRFLTGHSREGGESQLDETLAAAADPHTTLIVYMGLGTLPLLVQQLRARGMPADMPAVAVERGTTSEQRVVFDTLQQLHGSIKEAGLQSPTLLVIGQPAAMIKKCSQQLLDIPGVPLAAAEDLVAAGVRGQITVQQLVASAYNGYDGPVAWALAFGAAGVPLQGWAAGLPAELRAIARGNNLTEEDLTPARAADLLDVALSMAAPRLADGSPWRASVSRAAIAAISSMFKQPAWNTTVQLSAAAVEALLRLIVRLCSAPMNTYFAANLPELLLSICWLPAADDLATGTLVELAHSAIQPQGRQPVLCASPYFLQMLAPTEGDRKLTYEQVELLLSLLVARGPAAAVAAEVYSKFMPRPHDRTVLHWLCSQPGAAAAAARLGLL</sequence>
<keyword evidence="8" id="KW-1185">Reference proteome</keyword>
<dbReference type="EC" id="2.1.1.107" evidence="1"/>
<dbReference type="PROSITE" id="PS00839">
    <property type="entry name" value="SUMT_1"/>
    <property type="match status" value="1"/>
</dbReference>
<reference evidence="7 8" key="1">
    <citation type="submission" date="2023-05" db="EMBL/GenBank/DDBJ databases">
        <title>A 100% complete, gapless, phased diploid assembly of the Scenedesmus obliquus UTEX 3031 genome.</title>
        <authorList>
            <person name="Biondi T.C."/>
            <person name="Hanschen E.R."/>
            <person name="Kwon T."/>
            <person name="Eng W."/>
            <person name="Kruse C.P.S."/>
            <person name="Koehler S.I."/>
            <person name="Kunde Y."/>
            <person name="Gleasner C.D."/>
            <person name="You Mak K.T."/>
            <person name="Polle J."/>
            <person name="Hovde B.T."/>
            <person name="Starkenburg S.R."/>
        </authorList>
    </citation>
    <scope>NUCLEOTIDE SEQUENCE [LARGE SCALE GENOMIC DNA]</scope>
    <source>
        <strain evidence="7 8">DOE0152z</strain>
    </source>
</reference>
<evidence type="ECO:0000256" key="5">
    <source>
        <dbReference type="ARBA" id="ARBA00023244"/>
    </source>
</evidence>
<accession>A0ABY8UJ24</accession>
<evidence type="ECO:0000313" key="8">
    <source>
        <dbReference type="Proteomes" id="UP001244341"/>
    </source>
</evidence>
<dbReference type="InterPro" id="IPR003043">
    <property type="entry name" value="Uropor_MeTrfase_CS"/>
</dbReference>
<protein>
    <recommendedName>
        <fullName evidence="1">uroporphyrinogen-III C-methyltransferase</fullName>
        <ecNumber evidence="1">2.1.1.107</ecNumber>
    </recommendedName>
</protein>
<evidence type="ECO:0000256" key="1">
    <source>
        <dbReference type="ARBA" id="ARBA00012162"/>
    </source>
</evidence>
<dbReference type="InterPro" id="IPR014777">
    <property type="entry name" value="4pyrrole_Mease_sub1"/>
</dbReference>
<dbReference type="InterPro" id="IPR006366">
    <property type="entry name" value="CobA/CysG_C"/>
</dbReference>
<dbReference type="CDD" id="cd11642">
    <property type="entry name" value="SUMT"/>
    <property type="match status" value="1"/>
</dbReference>
<evidence type="ECO:0000259" key="6">
    <source>
        <dbReference type="Pfam" id="PF00590"/>
    </source>
</evidence>
<name>A0ABY8UJ24_TETOB</name>
<dbReference type="Gene3D" id="3.40.1010.10">
    <property type="entry name" value="Cobalt-precorrin-4 Transmethylase, Domain 1"/>
    <property type="match status" value="1"/>
</dbReference>
<proteinExistence type="predicted"/>
<evidence type="ECO:0000256" key="2">
    <source>
        <dbReference type="ARBA" id="ARBA00022603"/>
    </source>
</evidence>
<organism evidence="7 8">
    <name type="scientific">Tetradesmus obliquus</name>
    <name type="common">Green alga</name>
    <name type="synonym">Acutodesmus obliquus</name>
    <dbReference type="NCBI Taxonomy" id="3088"/>
    <lineage>
        <taxon>Eukaryota</taxon>
        <taxon>Viridiplantae</taxon>
        <taxon>Chlorophyta</taxon>
        <taxon>core chlorophytes</taxon>
        <taxon>Chlorophyceae</taxon>
        <taxon>CS clade</taxon>
        <taxon>Sphaeropleales</taxon>
        <taxon>Scenedesmaceae</taxon>
        <taxon>Tetradesmus</taxon>
    </lineage>
</organism>
<keyword evidence="3" id="KW-0808">Transferase</keyword>
<dbReference type="InterPro" id="IPR000878">
    <property type="entry name" value="4pyrrol_Mease"/>
</dbReference>